<dbReference type="PROSITE" id="PS50943">
    <property type="entry name" value="HTH_CROC1"/>
    <property type="match status" value="1"/>
</dbReference>
<comment type="caution">
    <text evidence="5">The sequence shown here is derived from an EMBL/GenBank/DDBJ whole genome shotgun (WGS) entry which is preliminary data.</text>
</comment>
<organism evidence="5 6">
    <name type="scientific">Candidatus Thiomargarita nelsonii</name>
    <dbReference type="NCBI Taxonomy" id="1003181"/>
    <lineage>
        <taxon>Bacteria</taxon>
        <taxon>Pseudomonadati</taxon>
        <taxon>Pseudomonadota</taxon>
        <taxon>Gammaproteobacteria</taxon>
        <taxon>Thiotrichales</taxon>
        <taxon>Thiotrichaceae</taxon>
        <taxon>Thiomargarita</taxon>
    </lineage>
</organism>
<dbReference type="EMBL" id="JSZA02000036">
    <property type="protein sequence ID" value="KHD09918.1"/>
    <property type="molecule type" value="Genomic_DNA"/>
</dbReference>
<dbReference type="InterPro" id="IPR052359">
    <property type="entry name" value="HTH-type_reg/antitoxin"/>
</dbReference>
<evidence type="ECO:0000313" key="5">
    <source>
        <dbReference type="EMBL" id="KHD09918.1"/>
    </source>
</evidence>
<reference evidence="5 6" key="1">
    <citation type="journal article" date="2016" name="Front. Microbiol.">
        <title>Single-Cell (Meta-)Genomics of a Dimorphic Candidatus Thiomargarita nelsonii Reveals Genomic Plasticity.</title>
        <authorList>
            <person name="Flood B.E."/>
            <person name="Fliss P."/>
            <person name="Jones D.S."/>
            <person name="Dick G.J."/>
            <person name="Jain S."/>
            <person name="Kaster A.K."/>
            <person name="Winkel M."/>
            <person name="Mussmann M."/>
            <person name="Bailey J."/>
        </authorList>
    </citation>
    <scope>NUCLEOTIDE SEQUENCE [LARGE SCALE GENOMIC DNA]</scope>
    <source>
        <strain evidence="5">Hydrate Ridge</strain>
    </source>
</reference>
<dbReference type="GO" id="GO:0003677">
    <property type="term" value="F:DNA binding"/>
    <property type="evidence" value="ECO:0007669"/>
    <property type="project" value="UniProtKB-KW"/>
</dbReference>
<keyword evidence="2 5" id="KW-0238">DNA-binding</keyword>
<dbReference type="CDD" id="cd00093">
    <property type="entry name" value="HTH_XRE"/>
    <property type="match status" value="1"/>
</dbReference>
<protein>
    <submittedName>
        <fullName evidence="5">DNA-binding protein</fullName>
    </submittedName>
</protein>
<evidence type="ECO:0000256" key="2">
    <source>
        <dbReference type="ARBA" id="ARBA00023125"/>
    </source>
</evidence>
<keyword evidence="1" id="KW-0805">Transcription regulation</keyword>
<evidence type="ECO:0000313" key="6">
    <source>
        <dbReference type="Proteomes" id="UP000030428"/>
    </source>
</evidence>
<dbReference type="SMART" id="SM00530">
    <property type="entry name" value="HTH_XRE"/>
    <property type="match status" value="1"/>
</dbReference>
<gene>
    <name evidence="5" type="ORF">PN36_11725</name>
</gene>
<evidence type="ECO:0000259" key="4">
    <source>
        <dbReference type="PROSITE" id="PS50943"/>
    </source>
</evidence>
<name>A0A0A6PH09_9GAMM</name>
<dbReference type="SUPFAM" id="SSF47413">
    <property type="entry name" value="lambda repressor-like DNA-binding domains"/>
    <property type="match status" value="1"/>
</dbReference>
<dbReference type="PANTHER" id="PTHR36511">
    <property type="entry name" value="MERR FAMILY BACTERIAL REGULATORY PROTEIN"/>
    <property type="match status" value="1"/>
</dbReference>
<keyword evidence="3" id="KW-0804">Transcription</keyword>
<evidence type="ECO:0000256" key="1">
    <source>
        <dbReference type="ARBA" id="ARBA00023015"/>
    </source>
</evidence>
<proteinExistence type="predicted"/>
<dbReference type="InterPro" id="IPR001387">
    <property type="entry name" value="Cro/C1-type_HTH"/>
</dbReference>
<dbReference type="Proteomes" id="UP000030428">
    <property type="component" value="Unassembled WGS sequence"/>
</dbReference>
<accession>A0A0A6PH09</accession>
<evidence type="ECO:0000256" key="3">
    <source>
        <dbReference type="ARBA" id="ARBA00023163"/>
    </source>
</evidence>
<dbReference type="Pfam" id="PF01381">
    <property type="entry name" value="HTH_3"/>
    <property type="match status" value="1"/>
</dbReference>
<sequence length="101" mass="11429">MDKSILEVVHETAQGLNKAGLMDAKTLREYDARSDPQLKQYNPEQIKHIRLKNHTSQTVFAAYLNTSPSTIQRWENGKIKPKGTSLKLLNLVEQKGLDILA</sequence>
<feature type="domain" description="HTH cro/C1-type" evidence="4">
    <location>
        <begin position="46"/>
        <end position="89"/>
    </location>
</feature>
<dbReference type="Gene3D" id="1.10.260.40">
    <property type="entry name" value="lambda repressor-like DNA-binding domains"/>
    <property type="match status" value="1"/>
</dbReference>
<dbReference type="PANTHER" id="PTHR36511:SF3">
    <property type="entry name" value="ANTITOXIN HIGA-2"/>
    <property type="match status" value="1"/>
</dbReference>
<dbReference type="InterPro" id="IPR010982">
    <property type="entry name" value="Lambda_DNA-bd_dom_sf"/>
</dbReference>
<dbReference type="AlphaFoldDB" id="A0A0A6PH09"/>
<keyword evidence="6" id="KW-1185">Reference proteome</keyword>